<evidence type="ECO:0000313" key="3">
    <source>
        <dbReference type="Proteomes" id="UP000515506"/>
    </source>
</evidence>
<evidence type="ECO:0000256" key="1">
    <source>
        <dbReference type="SAM" id="SignalP"/>
    </source>
</evidence>
<dbReference type="Gene3D" id="2.40.160.10">
    <property type="entry name" value="Porin"/>
    <property type="match status" value="1"/>
</dbReference>
<dbReference type="Proteomes" id="UP000515506">
    <property type="component" value="Chromosome"/>
</dbReference>
<protein>
    <recommendedName>
        <fullName evidence="4">Alginate export family protein</fullName>
    </recommendedName>
</protein>
<keyword evidence="3" id="KW-1185">Reference proteome</keyword>
<feature type="chain" id="PRO_5046758778" description="Alginate export family protein" evidence="1">
    <location>
        <begin position="19"/>
        <end position="410"/>
    </location>
</feature>
<dbReference type="EMBL" id="CP060028">
    <property type="protein sequence ID" value="QND80948.1"/>
    <property type="molecule type" value="Genomic_DNA"/>
</dbReference>
<gene>
    <name evidence="2" type="ORF">H4W19_03900</name>
</gene>
<evidence type="ECO:0000313" key="2">
    <source>
        <dbReference type="EMBL" id="QND80948.1"/>
    </source>
</evidence>
<sequence>MRAALLVALSAATAAAVATPAEGSEGRLILDARYRFEHVEQDGPLQNASAHTLRTRLGYMTATWHGLSGLLEVDDVRPLGADHYNDTRNRQGAYATVADPQGTSVNQLLARSRFAKGSVTAGRQRINLDNQRFVGGVGWRQNEQTYDGGVVEFKPTPASTLTYAYIDNIDTVFGPDGPATPGRTAPADIEGHSHLVNARHVFGTSLTMAAYHYRLGLDNIAVNATAPLGTLSSRTTGVRMQGVLGGTAYTLEHAWQSSLAGNPWHLDSRYRLIEAGHPWAGTQWTLGQEVLGAGRGPGAGNRAFQTPLATKHAFQGWADVFLTTPADGLRDAYFTANRPVAGGKLQVAYHDFRSDRGGRRFGNEWDAAYSRAIPAATGWVATLKYAAYESAPGSGTTDTRKFWLQVQYTR</sequence>
<feature type="signal peptide" evidence="1">
    <location>
        <begin position="1"/>
        <end position="18"/>
    </location>
</feature>
<organism evidence="2 3">
    <name type="scientific">Pseudoxanthomonas mexicana</name>
    <dbReference type="NCBI Taxonomy" id="128785"/>
    <lineage>
        <taxon>Bacteria</taxon>
        <taxon>Pseudomonadati</taxon>
        <taxon>Pseudomonadota</taxon>
        <taxon>Gammaproteobacteria</taxon>
        <taxon>Lysobacterales</taxon>
        <taxon>Lysobacteraceae</taxon>
        <taxon>Pseudoxanthomonas</taxon>
    </lineage>
</organism>
<dbReference type="RefSeq" id="WP_185896113.1">
    <property type="nucleotide sequence ID" value="NZ_CP060028.1"/>
</dbReference>
<reference evidence="2 3" key="1">
    <citation type="submission" date="2020-08" db="EMBL/GenBank/DDBJ databases">
        <title>Streptomycin resistant and MDR strain, P. mexicana.</title>
        <authorList>
            <person name="Ganesh-kumar S."/>
            <person name="Zhe T."/>
            <person name="Yu Z."/>
            <person name="Min Y."/>
        </authorList>
    </citation>
    <scope>NUCLEOTIDE SEQUENCE [LARGE SCALE GENOMIC DNA]</scope>
    <source>
        <strain evidence="2 3">GTZY</strain>
    </source>
</reference>
<accession>A0ABX6RCF1</accession>
<keyword evidence="1" id="KW-0732">Signal</keyword>
<dbReference type="InterPro" id="IPR023614">
    <property type="entry name" value="Porin_dom_sf"/>
</dbReference>
<proteinExistence type="predicted"/>
<evidence type="ECO:0008006" key="4">
    <source>
        <dbReference type="Google" id="ProtNLM"/>
    </source>
</evidence>
<name>A0ABX6RCF1_PSEMX</name>